<dbReference type="Proteomes" id="UP001056778">
    <property type="component" value="Chromosome 1"/>
</dbReference>
<keyword evidence="2" id="KW-1185">Reference proteome</keyword>
<reference evidence="1" key="1">
    <citation type="submission" date="2022-04" db="EMBL/GenBank/DDBJ databases">
        <title>Chromosome-scale genome assembly of Holotrichia oblita Faldermann.</title>
        <authorList>
            <person name="Rongchong L."/>
        </authorList>
    </citation>
    <scope>NUCLEOTIDE SEQUENCE</scope>
    <source>
        <strain evidence="1">81SQS9</strain>
    </source>
</reference>
<sequence>MNGRTILRLAPRIIKQYKSNKLLENRIYLCTTNSYAVNRFTNLIQTRGLIQDASKHEIAEGRERLYYGILTPHIRAVKTEFTPEDVKIPEVPGMFTTFVAKGKAMFLEPRFFNDPSHYAKIMGYDKPMDFKMFADASQDKK</sequence>
<evidence type="ECO:0000313" key="2">
    <source>
        <dbReference type="Proteomes" id="UP001056778"/>
    </source>
</evidence>
<comment type="caution">
    <text evidence="1">The sequence shown here is derived from an EMBL/GenBank/DDBJ whole genome shotgun (WGS) entry which is preliminary data.</text>
</comment>
<proteinExistence type="predicted"/>
<protein>
    <submittedName>
        <fullName evidence="1">Uncharacterized protein</fullName>
    </submittedName>
</protein>
<organism evidence="1 2">
    <name type="scientific">Holotrichia oblita</name>
    <name type="common">Chafer beetle</name>
    <dbReference type="NCBI Taxonomy" id="644536"/>
    <lineage>
        <taxon>Eukaryota</taxon>
        <taxon>Metazoa</taxon>
        <taxon>Ecdysozoa</taxon>
        <taxon>Arthropoda</taxon>
        <taxon>Hexapoda</taxon>
        <taxon>Insecta</taxon>
        <taxon>Pterygota</taxon>
        <taxon>Neoptera</taxon>
        <taxon>Endopterygota</taxon>
        <taxon>Coleoptera</taxon>
        <taxon>Polyphaga</taxon>
        <taxon>Scarabaeiformia</taxon>
        <taxon>Scarabaeidae</taxon>
        <taxon>Melolonthinae</taxon>
        <taxon>Holotrichia</taxon>
    </lineage>
</organism>
<gene>
    <name evidence="1" type="ORF">MML48_1g15751</name>
</gene>
<accession>A0ACB9TYU8</accession>
<dbReference type="EMBL" id="CM043015">
    <property type="protein sequence ID" value="KAI4471760.1"/>
    <property type="molecule type" value="Genomic_DNA"/>
</dbReference>
<evidence type="ECO:0000313" key="1">
    <source>
        <dbReference type="EMBL" id="KAI4471760.1"/>
    </source>
</evidence>
<name>A0ACB9TYU8_HOLOL</name>